<dbReference type="PROSITE" id="PS51257">
    <property type="entry name" value="PROKAR_LIPOPROTEIN"/>
    <property type="match status" value="1"/>
</dbReference>
<organism evidence="1 2">
    <name type="scientific">Halococcus salifodinae DSM 8989</name>
    <dbReference type="NCBI Taxonomy" id="1227456"/>
    <lineage>
        <taxon>Archaea</taxon>
        <taxon>Methanobacteriati</taxon>
        <taxon>Methanobacteriota</taxon>
        <taxon>Stenosarchaea group</taxon>
        <taxon>Halobacteria</taxon>
        <taxon>Halobacteriales</taxon>
        <taxon>Halococcaceae</taxon>
        <taxon>Halococcus</taxon>
    </lineage>
</organism>
<accession>M0NDM1</accession>
<comment type="caution">
    <text evidence="1">The sequence shown here is derived from an EMBL/GenBank/DDBJ whole genome shotgun (WGS) entry which is preliminary data.</text>
</comment>
<dbReference type="STRING" id="1227456.C450_03962"/>
<dbReference type="EMBL" id="AOME01000015">
    <property type="protein sequence ID" value="EMA55189.1"/>
    <property type="molecule type" value="Genomic_DNA"/>
</dbReference>
<reference evidence="1 2" key="1">
    <citation type="journal article" date="2014" name="PLoS Genet.">
        <title>Phylogenetically driven sequencing of extremely halophilic archaea reveals strategies for static and dynamic osmo-response.</title>
        <authorList>
            <person name="Becker E.A."/>
            <person name="Seitzer P.M."/>
            <person name="Tritt A."/>
            <person name="Larsen D."/>
            <person name="Krusor M."/>
            <person name="Yao A.I."/>
            <person name="Wu D."/>
            <person name="Madern D."/>
            <person name="Eisen J.A."/>
            <person name="Darling A.E."/>
            <person name="Facciotti M.T."/>
        </authorList>
    </citation>
    <scope>NUCLEOTIDE SEQUENCE [LARGE SCALE GENOMIC DNA]</scope>
    <source>
        <strain evidence="1 2">DSM 8989</strain>
    </source>
</reference>
<gene>
    <name evidence="1" type="ORF">C450_03962</name>
</gene>
<proteinExistence type="predicted"/>
<dbReference type="PATRIC" id="fig|1227456.3.peg.820"/>
<dbReference type="AlphaFoldDB" id="M0NDM1"/>
<dbReference type="Proteomes" id="UP000011625">
    <property type="component" value="Unassembled WGS sequence"/>
</dbReference>
<dbReference type="RefSeq" id="WP_005040245.1">
    <property type="nucleotide sequence ID" value="NZ_AOME01000015.1"/>
</dbReference>
<evidence type="ECO:0000313" key="1">
    <source>
        <dbReference type="EMBL" id="EMA55189.1"/>
    </source>
</evidence>
<evidence type="ECO:0000313" key="2">
    <source>
        <dbReference type="Proteomes" id="UP000011625"/>
    </source>
</evidence>
<protein>
    <submittedName>
        <fullName evidence="1">Uncharacterized protein</fullName>
    </submittedName>
</protein>
<keyword evidence="2" id="KW-1185">Reference proteome</keyword>
<name>M0NDM1_9EURY</name>
<sequence length="130" mass="13112">MAERYRLRLLAALVVVVSASSGCLALDPRVSLDTADSAVFESASTSGSWAAGQVATNVTFTSNATTSAGVTRLNVIADGQTFDTAVLDSGQSSATILLPTNGTATIVAANTVNGTTVETRNATITGESVV</sequence>